<keyword evidence="4 5" id="KW-0046">Antibiotic resistance</keyword>
<dbReference type="EC" id="3.5.2.6" evidence="5"/>
<evidence type="ECO:0000256" key="2">
    <source>
        <dbReference type="ARBA" id="ARBA00007840"/>
    </source>
</evidence>
<evidence type="ECO:0000256" key="3">
    <source>
        <dbReference type="ARBA" id="ARBA00022801"/>
    </source>
</evidence>
<evidence type="ECO:0000313" key="7">
    <source>
        <dbReference type="EMBL" id="WOK09512.1"/>
    </source>
</evidence>
<dbReference type="SUPFAM" id="SSF56601">
    <property type="entry name" value="beta-lactamase/transpeptidase-like"/>
    <property type="match status" value="1"/>
</dbReference>
<name>A0ABZ0IWS7_9BACT</name>
<organism evidence="7 8">
    <name type="scientific">Imperialibacter roseus</name>
    <dbReference type="NCBI Taxonomy" id="1324217"/>
    <lineage>
        <taxon>Bacteria</taxon>
        <taxon>Pseudomonadati</taxon>
        <taxon>Bacteroidota</taxon>
        <taxon>Cytophagia</taxon>
        <taxon>Cytophagales</taxon>
        <taxon>Flammeovirgaceae</taxon>
        <taxon>Imperialibacter</taxon>
    </lineage>
</organism>
<dbReference type="InterPro" id="IPR012338">
    <property type="entry name" value="Beta-lactam/transpept-like"/>
</dbReference>
<sequence>MILGLFLLIVASCKVTKPVKQAAYENLGQSGGLTDPQIDSIAEVVSMFPNETQFSIAIINDGKLVFYGLERKEDKLHRVFNSNNVFELGSLSKVFTTNLLINSVNEGKINLDGLVKEISSAKLKGNPDFTFRQLANHTSGLPSIPSNMGTTIFNADNPYAKCSETKLKTYLSEKLELNGIPGEKYEYSNLGMGLLRYVLAEMKDTDYKTMLQRQIFDPLNMINTTADRMAVKQNLVQGYNRNGKRTPYWDMGALEGAAGIYSTTADLAKYALWSFDALNGELSLMKQMSFSVTPDTDIALGWHIIKNKTEKPFLWHNGGSGGFKTSMAIDPDKKTAVIVLTNVGATFNSRKQLIDNLCFELMRSIE</sequence>
<dbReference type="PANTHER" id="PTHR46825">
    <property type="entry name" value="D-ALANYL-D-ALANINE-CARBOXYPEPTIDASE/ENDOPEPTIDASE AMPH"/>
    <property type="match status" value="1"/>
</dbReference>
<dbReference type="EMBL" id="CP136051">
    <property type="protein sequence ID" value="WOK09512.1"/>
    <property type="molecule type" value="Genomic_DNA"/>
</dbReference>
<accession>A0ABZ0IWS7</accession>
<keyword evidence="8" id="KW-1185">Reference proteome</keyword>
<dbReference type="PANTHER" id="PTHR46825:SF8">
    <property type="entry name" value="BETA-LACTAMASE-RELATED"/>
    <property type="match status" value="1"/>
</dbReference>
<evidence type="ECO:0000259" key="6">
    <source>
        <dbReference type="Pfam" id="PF00144"/>
    </source>
</evidence>
<reference evidence="7 8" key="1">
    <citation type="journal article" date="2023" name="Microbiol. Resour. Announc.">
        <title>Complete Genome Sequence of Imperialibacter roseus strain P4T.</title>
        <authorList>
            <person name="Tizabi D.R."/>
            <person name="Bachvaroff T."/>
            <person name="Hill R.T."/>
        </authorList>
    </citation>
    <scope>NUCLEOTIDE SEQUENCE [LARGE SCALE GENOMIC DNA]</scope>
    <source>
        <strain evidence="7 8">P4T</strain>
    </source>
</reference>
<evidence type="ECO:0000256" key="5">
    <source>
        <dbReference type="RuleBase" id="RU361140"/>
    </source>
</evidence>
<evidence type="ECO:0000313" key="8">
    <source>
        <dbReference type="Proteomes" id="UP001302349"/>
    </source>
</evidence>
<protein>
    <recommendedName>
        <fullName evidence="5">Beta-lactamase</fullName>
        <ecNumber evidence="5">3.5.2.6</ecNumber>
    </recommendedName>
</protein>
<proteinExistence type="inferred from homology"/>
<dbReference type="RefSeq" id="WP_317492127.1">
    <property type="nucleotide sequence ID" value="NZ_CP136051.1"/>
</dbReference>
<dbReference type="Pfam" id="PF00144">
    <property type="entry name" value="Beta-lactamase"/>
    <property type="match status" value="1"/>
</dbReference>
<feature type="domain" description="Beta-lactamase-related" evidence="6">
    <location>
        <begin position="55"/>
        <end position="346"/>
    </location>
</feature>
<dbReference type="InterPro" id="IPR001586">
    <property type="entry name" value="Beta-lactam_class-C_AS"/>
</dbReference>
<evidence type="ECO:0000256" key="1">
    <source>
        <dbReference type="ARBA" id="ARBA00001526"/>
    </source>
</evidence>
<dbReference type="InterPro" id="IPR001466">
    <property type="entry name" value="Beta-lactam-related"/>
</dbReference>
<dbReference type="PROSITE" id="PS00336">
    <property type="entry name" value="BETA_LACTAMASE_C"/>
    <property type="match status" value="1"/>
</dbReference>
<comment type="catalytic activity">
    <reaction evidence="1 5">
        <text>a beta-lactam + H2O = a substituted beta-amino acid</text>
        <dbReference type="Rhea" id="RHEA:20401"/>
        <dbReference type="ChEBI" id="CHEBI:15377"/>
        <dbReference type="ChEBI" id="CHEBI:35627"/>
        <dbReference type="ChEBI" id="CHEBI:140347"/>
        <dbReference type="EC" id="3.5.2.6"/>
    </reaction>
</comment>
<gene>
    <name evidence="7" type="ORF">RT717_12770</name>
</gene>
<dbReference type="GO" id="GO:0016787">
    <property type="term" value="F:hydrolase activity"/>
    <property type="evidence" value="ECO:0007669"/>
    <property type="project" value="UniProtKB-KW"/>
</dbReference>
<evidence type="ECO:0000256" key="4">
    <source>
        <dbReference type="ARBA" id="ARBA00023251"/>
    </source>
</evidence>
<dbReference type="Proteomes" id="UP001302349">
    <property type="component" value="Chromosome"/>
</dbReference>
<dbReference type="Gene3D" id="3.40.710.10">
    <property type="entry name" value="DD-peptidase/beta-lactamase superfamily"/>
    <property type="match status" value="1"/>
</dbReference>
<dbReference type="InterPro" id="IPR050491">
    <property type="entry name" value="AmpC-like"/>
</dbReference>
<comment type="similarity">
    <text evidence="2 5">Belongs to the class-C beta-lactamase family.</text>
</comment>
<keyword evidence="3 5" id="KW-0378">Hydrolase</keyword>